<dbReference type="EMBL" id="AP021879">
    <property type="protein sequence ID" value="BBO90007.1"/>
    <property type="molecule type" value="Genomic_DNA"/>
</dbReference>
<organism evidence="2 3">
    <name type="scientific">Desulfosarcina ovata subsp. ovata</name>
    <dbReference type="NCBI Taxonomy" id="2752305"/>
    <lineage>
        <taxon>Bacteria</taxon>
        <taxon>Pseudomonadati</taxon>
        <taxon>Thermodesulfobacteriota</taxon>
        <taxon>Desulfobacteria</taxon>
        <taxon>Desulfobacterales</taxon>
        <taxon>Desulfosarcinaceae</taxon>
        <taxon>Desulfosarcina</taxon>
    </lineage>
</organism>
<name>A0A5K8ABM9_9BACT</name>
<keyword evidence="1" id="KW-1133">Transmembrane helix</keyword>
<feature type="transmembrane region" description="Helical" evidence="1">
    <location>
        <begin position="352"/>
        <end position="369"/>
    </location>
</feature>
<dbReference type="Proteomes" id="UP000422108">
    <property type="component" value="Chromosome"/>
</dbReference>
<evidence type="ECO:0000313" key="2">
    <source>
        <dbReference type="EMBL" id="BBO90007.1"/>
    </source>
</evidence>
<evidence type="ECO:0000256" key="1">
    <source>
        <dbReference type="SAM" id="Phobius"/>
    </source>
</evidence>
<sequence length="371" mass="42692">MSYYYRGYRRGRYWGAYHVSKRRHLTNLFGGIDQDIERAFFALSSSELEALFMVYGRQYGKSAEAYARRTYPQWKSGAVKLSGQTAERLLELLPPRLSKEQRYELIRKLRKHYLKRTNEYVATPPETWRQRVIPAVEKVIRASRDFKLPQELYEKATWLTDGDTQAVHRILHSIEEEEARQRTAYLDAEFKRIEVFVANIKTTDSASHTISIPQGDIHVTIQKEKTTLLQSIFGSRGTTMSGNSHELVSREELQKALVLQQSRGNLLKLTLDDLSENQKIELREKILEEQIGLDVSQAKADQRFHNSTRDMASTIQAVRSLEQSSKSDYEVRSTFETASGNTDITVKKNNNTVIIVIAIVVGIILFLLLSK</sequence>
<dbReference type="AlphaFoldDB" id="A0A5K8ABM9"/>
<evidence type="ECO:0000313" key="3">
    <source>
        <dbReference type="Proteomes" id="UP000422108"/>
    </source>
</evidence>
<keyword evidence="1" id="KW-0812">Transmembrane</keyword>
<dbReference type="RefSeq" id="WP_155311113.1">
    <property type="nucleotide sequence ID" value="NZ_AP021879.1"/>
</dbReference>
<keyword evidence="1" id="KW-0472">Membrane</keyword>
<keyword evidence="3" id="KW-1185">Reference proteome</keyword>
<accession>A0A5K8ABM9</accession>
<gene>
    <name evidence="2" type="ORF">DSCOOX_31870</name>
</gene>
<reference evidence="2 3" key="1">
    <citation type="submission" date="2019-11" db="EMBL/GenBank/DDBJ databases">
        <title>Comparative genomics of hydrocarbon-degrading Desulfosarcina strains.</title>
        <authorList>
            <person name="Watanabe M."/>
            <person name="Kojima H."/>
            <person name="Fukui M."/>
        </authorList>
    </citation>
    <scope>NUCLEOTIDE SEQUENCE [LARGE SCALE GENOMIC DNA]</scope>
    <source>
        <strain evidence="3">oXyS1</strain>
    </source>
</reference>
<proteinExistence type="predicted"/>
<protein>
    <submittedName>
        <fullName evidence="2">Uncharacterized protein</fullName>
    </submittedName>
</protein>